<keyword evidence="4" id="KW-1185">Reference proteome</keyword>
<name>A0ABV0WXV2_9TELE</name>
<proteinExistence type="predicted"/>
<feature type="compositionally biased region" description="Acidic residues" evidence="1">
    <location>
        <begin position="135"/>
        <end position="151"/>
    </location>
</feature>
<dbReference type="PANTHER" id="PTHR16212">
    <property type="entry name" value="FOCADHESIN FAMILY MEMBER"/>
    <property type="match status" value="1"/>
</dbReference>
<evidence type="ECO:0000259" key="2">
    <source>
        <dbReference type="Pfam" id="PF12530"/>
    </source>
</evidence>
<dbReference type="InterPro" id="IPR045163">
    <property type="entry name" value="Focadhesin/RST1"/>
</dbReference>
<dbReference type="Pfam" id="PF12530">
    <property type="entry name" value="DUF3730"/>
    <property type="match status" value="1"/>
</dbReference>
<gene>
    <name evidence="3" type="ORF">XENORESO_009270</name>
</gene>
<accession>A0ABV0WXV2</accession>
<organism evidence="3 4">
    <name type="scientific">Xenotaenia resolanae</name>
    <dbReference type="NCBI Taxonomy" id="208358"/>
    <lineage>
        <taxon>Eukaryota</taxon>
        <taxon>Metazoa</taxon>
        <taxon>Chordata</taxon>
        <taxon>Craniata</taxon>
        <taxon>Vertebrata</taxon>
        <taxon>Euteleostomi</taxon>
        <taxon>Actinopterygii</taxon>
        <taxon>Neopterygii</taxon>
        <taxon>Teleostei</taxon>
        <taxon>Neoteleostei</taxon>
        <taxon>Acanthomorphata</taxon>
        <taxon>Ovalentaria</taxon>
        <taxon>Atherinomorphae</taxon>
        <taxon>Cyprinodontiformes</taxon>
        <taxon>Goodeidae</taxon>
        <taxon>Xenotaenia</taxon>
    </lineage>
</organism>
<feature type="non-terminal residue" evidence="3">
    <location>
        <position position="388"/>
    </location>
</feature>
<dbReference type="PANTHER" id="PTHR16212:SF4">
    <property type="entry name" value="FOCADHESIN"/>
    <property type="match status" value="1"/>
</dbReference>
<evidence type="ECO:0000313" key="4">
    <source>
        <dbReference type="Proteomes" id="UP001444071"/>
    </source>
</evidence>
<sequence>MLAAIILTLKQCNRPDLATPAALSLQGLQELCRAEVVDIISTWRSLGAELSRDSRPLMIKAIAELLSLVPQLAVKSEEYEKLKDEVVSFLWSYATSQDPEVSSCGYKALSAFPEAVHTILHLPEAVRPVVKVSEGEDGGDEKDEGKEEEEKDLSIPGLSYMKLMALTSISVLSAFENFLTSLVKQEMSQMPRGVYFSALRGSGLRSDHGKTVAGIPSFILKTYEKNKQPGLKPGLAAGLLLCYELPVQVDRNGKPMDRFLVSRSRSYQQTLSALIHEVNIQPSEWHRALLLPQAWRGFMSRAFHAVLQGRRADLEMQQKQGNEEPQELQYKQHCAWLWTRDQLTDVLKTATKDSPVVQGNSILALSGLAAVVAKYESNLPTDSSGSLG</sequence>
<reference evidence="3 4" key="1">
    <citation type="submission" date="2021-06" db="EMBL/GenBank/DDBJ databases">
        <authorList>
            <person name="Palmer J.M."/>
        </authorList>
    </citation>
    <scope>NUCLEOTIDE SEQUENCE [LARGE SCALE GENOMIC DNA]</scope>
    <source>
        <strain evidence="3 4">XR_2019</strain>
        <tissue evidence="3">Muscle</tissue>
    </source>
</reference>
<dbReference type="InterPro" id="IPR022542">
    <property type="entry name" value="FOCAD/RST1_DUF3730"/>
</dbReference>
<dbReference type="EMBL" id="JAHRIM010072960">
    <property type="protein sequence ID" value="MEQ2273807.1"/>
    <property type="molecule type" value="Genomic_DNA"/>
</dbReference>
<protein>
    <recommendedName>
        <fullName evidence="2">DUF3730 domain-containing protein</fullName>
    </recommendedName>
</protein>
<comment type="caution">
    <text evidence="3">The sequence shown here is derived from an EMBL/GenBank/DDBJ whole genome shotgun (WGS) entry which is preliminary data.</text>
</comment>
<evidence type="ECO:0000256" key="1">
    <source>
        <dbReference type="SAM" id="MobiDB-lite"/>
    </source>
</evidence>
<feature type="region of interest" description="Disordered" evidence="1">
    <location>
        <begin position="131"/>
        <end position="152"/>
    </location>
</feature>
<dbReference type="Proteomes" id="UP001444071">
    <property type="component" value="Unassembled WGS sequence"/>
</dbReference>
<evidence type="ECO:0000313" key="3">
    <source>
        <dbReference type="EMBL" id="MEQ2273807.1"/>
    </source>
</evidence>
<feature type="domain" description="DUF3730" evidence="2">
    <location>
        <begin position="1"/>
        <end position="109"/>
    </location>
</feature>